<dbReference type="GO" id="GO:0016740">
    <property type="term" value="F:transferase activity"/>
    <property type="evidence" value="ECO:0007669"/>
    <property type="project" value="UniProtKB-KW"/>
</dbReference>
<dbReference type="InterPro" id="IPR011620">
    <property type="entry name" value="Sig_transdc_His_kinase_LytS_TM"/>
</dbReference>
<keyword evidence="17" id="KW-1185">Reference proteome</keyword>
<evidence type="ECO:0000256" key="6">
    <source>
        <dbReference type="ARBA" id="ARBA00022679"/>
    </source>
</evidence>
<keyword evidence="10" id="KW-0067">ATP-binding</keyword>
<name>A0ABN8AB45_9BACI</name>
<accession>A0ABN8AB45</accession>
<keyword evidence="11 14" id="KW-1133">Transmembrane helix</keyword>
<dbReference type="Pfam" id="PF07694">
    <property type="entry name" value="5TM-5TMR_LYT"/>
    <property type="match status" value="1"/>
</dbReference>
<dbReference type="EC" id="2.7.13.3" evidence="3"/>
<dbReference type="SUPFAM" id="SSF47384">
    <property type="entry name" value="Homodimeric domain of signal transducing histidine kinase"/>
    <property type="match status" value="1"/>
</dbReference>
<evidence type="ECO:0000256" key="9">
    <source>
        <dbReference type="ARBA" id="ARBA00022777"/>
    </source>
</evidence>
<protein>
    <recommendedName>
        <fullName evidence="3">histidine kinase</fullName>
        <ecNumber evidence="3">2.7.13.3</ecNumber>
    </recommendedName>
</protein>
<proteinExistence type="predicted"/>
<keyword evidence="8" id="KW-0547">Nucleotide-binding</keyword>
<dbReference type="RefSeq" id="WP_230500544.1">
    <property type="nucleotide sequence ID" value="NZ_CAKJTJ010000005.1"/>
</dbReference>
<feature type="transmembrane region" description="Helical" evidence="14">
    <location>
        <begin position="40"/>
        <end position="58"/>
    </location>
</feature>
<keyword evidence="7 14" id="KW-0812">Transmembrane</keyword>
<keyword evidence="6 16" id="KW-0808">Transferase</keyword>
<dbReference type="PANTHER" id="PTHR43065:SF46">
    <property type="entry name" value="C4-DICARBOXYLATE TRANSPORT SENSOR PROTEIN DCTB"/>
    <property type="match status" value="1"/>
</dbReference>
<sequence>MIYLIKPLIVNITIIFSLLFNANLFFPFSKRKPLTFKQQLIFGLFSAFSACLCMLYPIETLEDTNFDFRMIPILIVSLYGGWFPGAICTTIVVVFRYFIGGEFVYVGITVSILAFTIGLIFRSFFLKSTKKLFVGLMILSFYYFLYIYILYKTVSFLNMNFYFVYFLAFGSTFIALIYTVERLIKANQQLDETVYMDKLSTVGQMAAAFAHEIRNPITTVRGFIQYINSNTKDESLKQYAPLILDELDRTNKIITNYLTVAKPTNITLEYVDVNKVLKDSVDLLRPFGSYRNVTIDLELEGDHFIYSDEHHLKQAIMNIIKNGIEATEEGQGGLVQIKKVHGEVKGTIEIYFIDNGIGMSEKQLEKIGLPYYTTKSKGTGLGSMITTRLIHEMKGTIDYTSKVHIGTTVTVVLPTLRNMKEKSRKEDE</sequence>
<evidence type="ECO:0000256" key="10">
    <source>
        <dbReference type="ARBA" id="ARBA00022840"/>
    </source>
</evidence>
<feature type="transmembrane region" description="Helical" evidence="14">
    <location>
        <begin position="103"/>
        <end position="125"/>
    </location>
</feature>
<evidence type="ECO:0000256" key="2">
    <source>
        <dbReference type="ARBA" id="ARBA00004651"/>
    </source>
</evidence>
<dbReference type="InterPro" id="IPR003661">
    <property type="entry name" value="HisK_dim/P_dom"/>
</dbReference>
<dbReference type="EMBL" id="CAKJTJ010000005">
    <property type="protein sequence ID" value="CAG9620632.1"/>
    <property type="molecule type" value="Genomic_DNA"/>
</dbReference>
<dbReference type="PRINTS" id="PR00344">
    <property type="entry name" value="BCTRLSENSOR"/>
</dbReference>
<feature type="transmembrane region" description="Helical" evidence="14">
    <location>
        <begin position="132"/>
        <end position="151"/>
    </location>
</feature>
<keyword evidence="4" id="KW-1003">Cell membrane</keyword>
<evidence type="ECO:0000256" key="4">
    <source>
        <dbReference type="ARBA" id="ARBA00022475"/>
    </source>
</evidence>
<evidence type="ECO:0000313" key="16">
    <source>
        <dbReference type="EMBL" id="CAG9620632.1"/>
    </source>
</evidence>
<evidence type="ECO:0000259" key="15">
    <source>
        <dbReference type="PROSITE" id="PS50109"/>
    </source>
</evidence>
<dbReference type="InterPro" id="IPR003594">
    <property type="entry name" value="HATPase_dom"/>
</dbReference>
<feature type="domain" description="Histidine kinase" evidence="15">
    <location>
        <begin position="208"/>
        <end position="417"/>
    </location>
</feature>
<dbReference type="CDD" id="cd00082">
    <property type="entry name" value="HisKA"/>
    <property type="match status" value="1"/>
</dbReference>
<dbReference type="InterPro" id="IPR036890">
    <property type="entry name" value="HATPase_C_sf"/>
</dbReference>
<dbReference type="Pfam" id="PF02518">
    <property type="entry name" value="HATPase_c"/>
    <property type="match status" value="1"/>
</dbReference>
<keyword evidence="9" id="KW-0418">Kinase</keyword>
<feature type="transmembrane region" description="Helical" evidence="14">
    <location>
        <begin position="70"/>
        <end position="97"/>
    </location>
</feature>
<keyword evidence="13 14" id="KW-0472">Membrane</keyword>
<dbReference type="SMART" id="SM00388">
    <property type="entry name" value="HisKA"/>
    <property type="match status" value="1"/>
</dbReference>
<evidence type="ECO:0000256" key="5">
    <source>
        <dbReference type="ARBA" id="ARBA00022553"/>
    </source>
</evidence>
<keyword evidence="12" id="KW-0902">Two-component regulatory system</keyword>
<dbReference type="Proteomes" id="UP000789833">
    <property type="component" value="Unassembled WGS sequence"/>
</dbReference>
<evidence type="ECO:0000256" key="7">
    <source>
        <dbReference type="ARBA" id="ARBA00022692"/>
    </source>
</evidence>
<evidence type="ECO:0000256" key="13">
    <source>
        <dbReference type="ARBA" id="ARBA00023136"/>
    </source>
</evidence>
<dbReference type="Gene3D" id="1.10.287.130">
    <property type="match status" value="1"/>
</dbReference>
<evidence type="ECO:0000313" key="17">
    <source>
        <dbReference type="Proteomes" id="UP000789833"/>
    </source>
</evidence>
<dbReference type="SUPFAM" id="SSF55874">
    <property type="entry name" value="ATPase domain of HSP90 chaperone/DNA topoisomerase II/histidine kinase"/>
    <property type="match status" value="1"/>
</dbReference>
<evidence type="ECO:0000256" key="1">
    <source>
        <dbReference type="ARBA" id="ARBA00000085"/>
    </source>
</evidence>
<dbReference type="Gene3D" id="1.10.1760.20">
    <property type="match status" value="1"/>
</dbReference>
<comment type="caution">
    <text evidence="16">The sequence shown here is derived from an EMBL/GenBank/DDBJ whole genome shotgun (WGS) entry which is preliminary data.</text>
</comment>
<reference evidence="16 17" key="1">
    <citation type="submission" date="2021-10" db="EMBL/GenBank/DDBJ databases">
        <authorList>
            <person name="Criscuolo A."/>
        </authorList>
    </citation>
    <scope>NUCLEOTIDE SEQUENCE [LARGE SCALE GENOMIC DNA]</scope>
    <source>
        <strain evidence="17">CIP 111883</strain>
    </source>
</reference>
<evidence type="ECO:0000256" key="14">
    <source>
        <dbReference type="SAM" id="Phobius"/>
    </source>
</evidence>
<organism evidence="16 17">
    <name type="scientific">Sutcliffiella rhizosphaerae</name>
    <dbReference type="NCBI Taxonomy" id="2880967"/>
    <lineage>
        <taxon>Bacteria</taxon>
        <taxon>Bacillati</taxon>
        <taxon>Bacillota</taxon>
        <taxon>Bacilli</taxon>
        <taxon>Bacillales</taxon>
        <taxon>Bacillaceae</taxon>
        <taxon>Sutcliffiella</taxon>
    </lineage>
</organism>
<gene>
    <name evidence="16" type="primary">sasA_5</name>
    <name evidence="16" type="ORF">BACCIP111883_01401</name>
</gene>
<comment type="subcellular location">
    <subcellularLocation>
        <location evidence="2">Cell membrane</location>
        <topology evidence="2">Multi-pass membrane protein</topology>
    </subcellularLocation>
</comment>
<dbReference type="PANTHER" id="PTHR43065">
    <property type="entry name" value="SENSOR HISTIDINE KINASE"/>
    <property type="match status" value="1"/>
</dbReference>
<feature type="transmembrane region" description="Helical" evidence="14">
    <location>
        <begin position="7"/>
        <end position="28"/>
    </location>
</feature>
<keyword evidence="5" id="KW-0597">Phosphoprotein</keyword>
<evidence type="ECO:0000256" key="12">
    <source>
        <dbReference type="ARBA" id="ARBA00023012"/>
    </source>
</evidence>
<dbReference type="InterPro" id="IPR005467">
    <property type="entry name" value="His_kinase_dom"/>
</dbReference>
<dbReference type="InterPro" id="IPR004358">
    <property type="entry name" value="Sig_transdc_His_kin-like_C"/>
</dbReference>
<dbReference type="PROSITE" id="PS50109">
    <property type="entry name" value="HIS_KIN"/>
    <property type="match status" value="1"/>
</dbReference>
<dbReference type="SMART" id="SM00387">
    <property type="entry name" value="HATPase_c"/>
    <property type="match status" value="1"/>
</dbReference>
<dbReference type="Gene3D" id="3.30.565.10">
    <property type="entry name" value="Histidine kinase-like ATPase, C-terminal domain"/>
    <property type="match status" value="1"/>
</dbReference>
<evidence type="ECO:0000256" key="3">
    <source>
        <dbReference type="ARBA" id="ARBA00012438"/>
    </source>
</evidence>
<evidence type="ECO:0000256" key="11">
    <source>
        <dbReference type="ARBA" id="ARBA00022989"/>
    </source>
</evidence>
<evidence type="ECO:0000256" key="8">
    <source>
        <dbReference type="ARBA" id="ARBA00022741"/>
    </source>
</evidence>
<dbReference type="Pfam" id="PF00512">
    <property type="entry name" value="HisKA"/>
    <property type="match status" value="1"/>
</dbReference>
<feature type="transmembrane region" description="Helical" evidence="14">
    <location>
        <begin position="163"/>
        <end position="180"/>
    </location>
</feature>
<comment type="catalytic activity">
    <reaction evidence="1">
        <text>ATP + protein L-histidine = ADP + protein N-phospho-L-histidine.</text>
        <dbReference type="EC" id="2.7.13.3"/>
    </reaction>
</comment>
<dbReference type="InterPro" id="IPR036097">
    <property type="entry name" value="HisK_dim/P_sf"/>
</dbReference>